<reference evidence="2" key="1">
    <citation type="submission" date="2025-08" db="UniProtKB">
        <authorList>
            <consortium name="RefSeq"/>
        </authorList>
    </citation>
    <scope>IDENTIFICATION</scope>
</reference>
<evidence type="ECO:0000313" key="2">
    <source>
        <dbReference type="RefSeq" id="XP_065674005.1"/>
    </source>
</evidence>
<evidence type="ECO:0000313" key="1">
    <source>
        <dbReference type="Proteomes" id="UP001652625"/>
    </source>
</evidence>
<organism evidence="1 2">
    <name type="scientific">Hydra vulgaris</name>
    <name type="common">Hydra</name>
    <name type="synonym">Hydra attenuata</name>
    <dbReference type="NCBI Taxonomy" id="6087"/>
    <lineage>
        <taxon>Eukaryota</taxon>
        <taxon>Metazoa</taxon>
        <taxon>Cnidaria</taxon>
        <taxon>Hydrozoa</taxon>
        <taxon>Hydroidolina</taxon>
        <taxon>Anthoathecata</taxon>
        <taxon>Aplanulata</taxon>
        <taxon>Hydridae</taxon>
        <taxon>Hydra</taxon>
    </lineage>
</organism>
<dbReference type="Proteomes" id="UP001652625">
    <property type="component" value="Chromosome 14"/>
</dbReference>
<sequence length="292" mass="32958">MSLIWTEPALNLEPLGSDPELLLLHIFGITTDSEIMNSNFENMNYLKNGIGGTNGCPIERFSGFLPNSGHKSKELANAIFFVLEPHGLDINKYQDQDCDNASNISGKYTGLQTRIKEVNFLTTFVQCLEHSLNLVVECTMDCLLLYIDGKYFRTIKLKLKKSDTWRSASSHASMSLNENWNEIINALSFIKDDNTQKLITRSEANGLYLKLDSPQIALIAKLWGDIGERFNKKNDLLKNIISLKEITATQMILYNQKIDFIGYLAAIKSAQDLVTLPDDPAMVKLQVEEKVR</sequence>
<dbReference type="PANTHER" id="PTHR45749:SF21">
    <property type="entry name" value="DUF4371 DOMAIN-CONTAINING PROTEIN"/>
    <property type="match status" value="1"/>
</dbReference>
<keyword evidence="1" id="KW-1185">Reference proteome</keyword>
<proteinExistence type="predicted"/>
<protein>
    <submittedName>
        <fullName evidence="2">Uncharacterized protein LOC136090955</fullName>
    </submittedName>
</protein>
<dbReference type="PANTHER" id="PTHR45749">
    <property type="match status" value="1"/>
</dbReference>
<accession>A0ABM4DHP2</accession>
<dbReference type="RefSeq" id="XP_065674005.1">
    <property type="nucleotide sequence ID" value="XM_065817933.1"/>
</dbReference>
<name>A0ABM4DHP2_HYDVU</name>
<dbReference type="GeneID" id="136090955"/>
<gene>
    <name evidence="2" type="primary">LOC136090955</name>
</gene>